<evidence type="ECO:0000313" key="1">
    <source>
        <dbReference type="EMBL" id="KAI5647894.1"/>
    </source>
</evidence>
<dbReference type="Proteomes" id="UP001060085">
    <property type="component" value="Linkage Group LG08"/>
</dbReference>
<protein>
    <submittedName>
        <fullName evidence="1">Uncharacterized protein</fullName>
    </submittedName>
</protein>
<keyword evidence="2" id="KW-1185">Reference proteome</keyword>
<name>A0ACB9ZLC7_CATRO</name>
<comment type="caution">
    <text evidence="1">The sequence shown here is derived from an EMBL/GenBank/DDBJ whole genome shotgun (WGS) entry which is preliminary data.</text>
</comment>
<gene>
    <name evidence="1" type="ORF">M9H77_33899</name>
</gene>
<proteinExistence type="predicted"/>
<organism evidence="1 2">
    <name type="scientific">Catharanthus roseus</name>
    <name type="common">Madagascar periwinkle</name>
    <name type="synonym">Vinca rosea</name>
    <dbReference type="NCBI Taxonomy" id="4058"/>
    <lineage>
        <taxon>Eukaryota</taxon>
        <taxon>Viridiplantae</taxon>
        <taxon>Streptophyta</taxon>
        <taxon>Embryophyta</taxon>
        <taxon>Tracheophyta</taxon>
        <taxon>Spermatophyta</taxon>
        <taxon>Magnoliopsida</taxon>
        <taxon>eudicotyledons</taxon>
        <taxon>Gunneridae</taxon>
        <taxon>Pentapetalae</taxon>
        <taxon>asterids</taxon>
        <taxon>lamiids</taxon>
        <taxon>Gentianales</taxon>
        <taxon>Apocynaceae</taxon>
        <taxon>Rauvolfioideae</taxon>
        <taxon>Vinceae</taxon>
        <taxon>Catharanthinae</taxon>
        <taxon>Catharanthus</taxon>
    </lineage>
</organism>
<dbReference type="EMBL" id="CM044708">
    <property type="protein sequence ID" value="KAI5647894.1"/>
    <property type="molecule type" value="Genomic_DNA"/>
</dbReference>
<sequence length="564" mass="64462">MSEANGTTKIDALPGVLELDDFDFSKLPEKPRPLNIDRQRSFDERSLAEVPMAFSPHVPPSRSDNFHHHSHYDSMFSPRKSALNTPRSQGDRHENPNPMIAEAWDCLRRSLVYFRGQPVGTIAALDNSDEKLNYDQVFVRDFVPSGLAFLMNGEPEIVKNFLLKTLRLQSWEKRIDRFQLGEGVMPASFKVLHDPARNTETILADFGESAIGRVAPVDSGFWWIILLRAYTKSTGDASLAEMPEIQKGMRLILSLCLSEGFDTFPTLLCADGCCMIDRRMGVYGYPIEIQALFFMALRCALLLLKQDTEGKEFIERIVKRLAALTYHMRSYFWIDMKHLNDIYRFKTEEYSHTAVNKFNVMPDSLPDWIFDFMPVHGGYFLGNVGPSKMDFRWFCLGNCFAILSSLATPEQSTAIMDLIESRWHELVGDMPLKVCYPAIEGHEWRIVTGCDPKNTRWSYHNGGSWPVLLWLLTAACIKTGRPQIARRALELAESRLGKDGWPEYYDGKLGRFVGKQARKYQTWSIAGYLVSKMLLDDPSHVGMIALEEDKHLKPVLRRSSSWTF</sequence>
<accession>A0ACB9ZLC7</accession>
<reference evidence="2" key="1">
    <citation type="journal article" date="2023" name="Nat. Plants">
        <title>Single-cell RNA sequencing provides a high-resolution roadmap for understanding the multicellular compartmentation of specialized metabolism.</title>
        <authorList>
            <person name="Sun S."/>
            <person name="Shen X."/>
            <person name="Li Y."/>
            <person name="Li Y."/>
            <person name="Wang S."/>
            <person name="Li R."/>
            <person name="Zhang H."/>
            <person name="Shen G."/>
            <person name="Guo B."/>
            <person name="Wei J."/>
            <person name="Xu J."/>
            <person name="St-Pierre B."/>
            <person name="Chen S."/>
            <person name="Sun C."/>
        </authorList>
    </citation>
    <scope>NUCLEOTIDE SEQUENCE [LARGE SCALE GENOMIC DNA]</scope>
</reference>
<evidence type="ECO:0000313" key="2">
    <source>
        <dbReference type="Proteomes" id="UP001060085"/>
    </source>
</evidence>